<name>A0A5H2XXT4_PRUDU</name>
<keyword evidence="3" id="KW-0812">Transmembrane</keyword>
<proteinExistence type="predicted"/>
<accession>A0A5H2XXT4</accession>
<dbReference type="InterPro" id="IPR032675">
    <property type="entry name" value="LRR_dom_sf"/>
</dbReference>
<keyword evidence="1" id="KW-0433">Leucine-rich repeat</keyword>
<keyword evidence="3" id="KW-0808">Transferase</keyword>
<dbReference type="Pfam" id="PF13855">
    <property type="entry name" value="LRR_8"/>
    <property type="match status" value="1"/>
</dbReference>
<protein>
    <submittedName>
        <fullName evidence="3">Leucine-rich repeat transmembrane protein kinase</fullName>
    </submittedName>
</protein>
<organism evidence="3">
    <name type="scientific">Prunus dulcis</name>
    <name type="common">Almond</name>
    <name type="synonym">Amygdalus dulcis</name>
    <dbReference type="NCBI Taxonomy" id="3755"/>
    <lineage>
        <taxon>Eukaryota</taxon>
        <taxon>Viridiplantae</taxon>
        <taxon>Streptophyta</taxon>
        <taxon>Embryophyta</taxon>
        <taxon>Tracheophyta</taxon>
        <taxon>Spermatophyta</taxon>
        <taxon>Magnoliopsida</taxon>
        <taxon>eudicotyledons</taxon>
        <taxon>Gunneridae</taxon>
        <taxon>Pentapetalae</taxon>
        <taxon>rosids</taxon>
        <taxon>fabids</taxon>
        <taxon>Rosales</taxon>
        <taxon>Rosaceae</taxon>
        <taxon>Amygdaloideae</taxon>
        <taxon>Amygdaleae</taxon>
        <taxon>Prunus</taxon>
    </lineage>
</organism>
<evidence type="ECO:0000313" key="3">
    <source>
        <dbReference type="EMBL" id="BBN70415.1"/>
    </source>
</evidence>
<keyword evidence="3" id="KW-0418">Kinase</keyword>
<reference evidence="3" key="1">
    <citation type="journal article" date="2019" name="Science">
        <title>Mutation of a bHLH transcription factor allowed almond domestication.</title>
        <authorList>
            <person name="Sanchez-Perez R."/>
            <person name="Pavan S."/>
            <person name="Mazzeo R."/>
            <person name="Moldovan C."/>
            <person name="Aiese Cigliano R."/>
            <person name="Del Cueto J."/>
            <person name="Ricciardi F."/>
            <person name="Lotti C."/>
            <person name="Ricciardi L."/>
            <person name="Dicenta F."/>
            <person name="Lopez-Marques R.L."/>
            <person name="Lindberg Moller B."/>
        </authorList>
    </citation>
    <scope>NUCLEOTIDE SEQUENCE</scope>
</reference>
<sequence>MFPFGFRHGSSDTTTELDPKEVDLDTNNLKINCTEDCGHDKNSYCHIKEFSLTGAALTGFIPKEVGKLKHLETLDLSGNQLTGSIPDTLWNLSSLKELDLSMNQLNGSISELIKSLRNLTDL</sequence>
<dbReference type="InterPro" id="IPR052592">
    <property type="entry name" value="LRR-RLK"/>
</dbReference>
<evidence type="ECO:0000256" key="2">
    <source>
        <dbReference type="ARBA" id="ARBA00022737"/>
    </source>
</evidence>
<gene>
    <name evidence="3" type="ORF">Prudu_1470S000100</name>
</gene>
<keyword evidence="2" id="KW-0677">Repeat</keyword>
<dbReference type="PANTHER" id="PTHR48054">
    <property type="entry name" value="RECEPTOR KINASE-LIKE PROTEIN XA21"/>
    <property type="match status" value="1"/>
</dbReference>
<dbReference type="InterPro" id="IPR001611">
    <property type="entry name" value="Leu-rich_rpt"/>
</dbReference>
<dbReference type="PRINTS" id="PR00019">
    <property type="entry name" value="LEURICHRPT"/>
</dbReference>
<keyword evidence="3" id="KW-0472">Membrane</keyword>
<dbReference type="PROSITE" id="PS51450">
    <property type="entry name" value="LRR"/>
    <property type="match status" value="2"/>
</dbReference>
<dbReference type="PANTHER" id="PTHR48054:SF47">
    <property type="entry name" value="OS06G0179800 PROTEIN"/>
    <property type="match status" value="1"/>
</dbReference>
<dbReference type="FunFam" id="3.80.10.10:FF:000383">
    <property type="entry name" value="Leucine-rich repeat receptor protein kinase EMS1"/>
    <property type="match status" value="1"/>
</dbReference>
<evidence type="ECO:0000256" key="1">
    <source>
        <dbReference type="ARBA" id="ARBA00022614"/>
    </source>
</evidence>
<dbReference type="GO" id="GO:0016301">
    <property type="term" value="F:kinase activity"/>
    <property type="evidence" value="ECO:0007669"/>
    <property type="project" value="UniProtKB-KW"/>
</dbReference>
<dbReference type="AlphaFoldDB" id="A0A5H2XXT4"/>
<dbReference type="Gene3D" id="3.80.10.10">
    <property type="entry name" value="Ribonuclease Inhibitor"/>
    <property type="match status" value="1"/>
</dbReference>
<dbReference type="SUPFAM" id="SSF52058">
    <property type="entry name" value="L domain-like"/>
    <property type="match status" value="1"/>
</dbReference>
<dbReference type="EMBL" id="AP021807">
    <property type="protein sequence ID" value="BBN70415.1"/>
    <property type="molecule type" value="Genomic_DNA"/>
</dbReference>